<dbReference type="InterPro" id="IPR001623">
    <property type="entry name" value="DnaJ_domain"/>
</dbReference>
<dbReference type="EMBL" id="BDQK01000017">
    <property type="protein sequence ID" value="GBF82555.1"/>
    <property type="molecule type" value="Genomic_DNA"/>
</dbReference>
<reference evidence="2" key="1">
    <citation type="submission" date="2017-05" db="EMBL/GenBank/DDBJ databases">
        <title>Physiological properties and genetic analysis related to exopolysaccharide production of fresh-water unicellular cyanobacterium Aphanothece sacrum, Suizenji Nori, that has been cultured as a food source in Japan.</title>
        <authorList>
            <person name="Kanesaki Y."/>
            <person name="Yoshikawa S."/>
            <person name="Ohki K."/>
        </authorList>
    </citation>
    <scope>NUCLEOTIDE SEQUENCE [LARGE SCALE GENOMIC DNA]</scope>
    <source>
        <strain evidence="2">FPU1</strain>
    </source>
</reference>
<dbReference type="Proteomes" id="UP000287247">
    <property type="component" value="Unassembled WGS sequence"/>
</dbReference>
<protein>
    <submittedName>
        <fullName evidence="1">Chaperon protein DnaJ</fullName>
    </submittedName>
</protein>
<comment type="caution">
    <text evidence="1">The sequence shown here is derived from an EMBL/GenBank/DDBJ whole genome shotgun (WGS) entry which is preliminary data.</text>
</comment>
<proteinExistence type="predicted"/>
<sequence length="292" mass="33880">MLFSPYKPRQWPSIPLACLLEDIPENYLTGQSCPLATPLLIPLACLLEDIPQSYLTGQFYPLATPLLTPLACLLEDIPQSRLNGQYYSLVTPFACIWQVGWLAFYRKNLAQPGVNYWEWKYQLLSDQVNPELSLLLTLPEPQPIIKGVLESLAQDNPIVWTWANLCAFQKWHQQATQKLGLASMKAIYLICYRTPWDRLQWLFTENSPPINQDFFDVSSPWWKVLGITAFSSPFKVEQAYKNLLRLWHPDLTLHPLAHQITARLNGAYEQYIIRSQRQAERINSIQQWFKSK</sequence>
<keyword evidence="2" id="KW-1185">Reference proteome</keyword>
<dbReference type="Gene3D" id="1.10.287.110">
    <property type="entry name" value="DnaJ domain"/>
    <property type="match status" value="1"/>
</dbReference>
<gene>
    <name evidence="1" type="ORF">AsFPU1_3985</name>
</gene>
<dbReference type="InterPro" id="IPR036869">
    <property type="entry name" value="J_dom_sf"/>
</dbReference>
<name>A0A401IMT6_APHSA</name>
<evidence type="ECO:0000313" key="1">
    <source>
        <dbReference type="EMBL" id="GBF82555.1"/>
    </source>
</evidence>
<dbReference type="SUPFAM" id="SSF46565">
    <property type="entry name" value="Chaperone J-domain"/>
    <property type="match status" value="1"/>
</dbReference>
<evidence type="ECO:0000313" key="2">
    <source>
        <dbReference type="Proteomes" id="UP000287247"/>
    </source>
</evidence>
<organism evidence="1 2">
    <name type="scientific">Aphanothece sacrum FPU1</name>
    <dbReference type="NCBI Taxonomy" id="1920663"/>
    <lineage>
        <taxon>Bacteria</taxon>
        <taxon>Bacillati</taxon>
        <taxon>Cyanobacteriota</taxon>
        <taxon>Cyanophyceae</taxon>
        <taxon>Oscillatoriophycideae</taxon>
        <taxon>Chroococcales</taxon>
        <taxon>Aphanothecaceae</taxon>
        <taxon>Aphanothece</taxon>
    </lineage>
</organism>
<accession>A0A401IMT6</accession>
<dbReference type="CDD" id="cd06257">
    <property type="entry name" value="DnaJ"/>
    <property type="match status" value="1"/>
</dbReference>
<dbReference type="AlphaFoldDB" id="A0A401IMT6"/>